<dbReference type="GO" id="GO:0006351">
    <property type="term" value="P:DNA-templated transcription"/>
    <property type="evidence" value="ECO:0007669"/>
    <property type="project" value="InterPro"/>
</dbReference>
<accession>A0A5N6U7F4</accession>
<dbReference type="Pfam" id="PF04082">
    <property type="entry name" value="Fungal_trans"/>
    <property type="match status" value="1"/>
</dbReference>
<protein>
    <recommendedName>
        <fullName evidence="7">Zn(2)-C6 fungal-type domain-containing protein</fullName>
    </recommendedName>
</protein>
<dbReference type="PROSITE" id="PS50048">
    <property type="entry name" value="ZN2_CY6_FUNGAL_2"/>
    <property type="match status" value="1"/>
</dbReference>
<evidence type="ECO:0000256" key="6">
    <source>
        <dbReference type="SAM" id="MobiDB-lite"/>
    </source>
</evidence>
<dbReference type="SMART" id="SM00066">
    <property type="entry name" value="GAL4"/>
    <property type="match status" value="1"/>
</dbReference>
<evidence type="ECO:0000256" key="2">
    <source>
        <dbReference type="ARBA" id="ARBA00023015"/>
    </source>
</evidence>
<gene>
    <name evidence="8" type="ORF">BDV25DRAFT_126445</name>
</gene>
<feature type="region of interest" description="Disordered" evidence="6">
    <location>
        <begin position="1"/>
        <end position="21"/>
    </location>
</feature>
<dbReference type="CDD" id="cd00067">
    <property type="entry name" value="GAL4"/>
    <property type="match status" value="1"/>
</dbReference>
<dbReference type="OrthoDB" id="2593732at2759"/>
<keyword evidence="1" id="KW-0479">Metal-binding</keyword>
<keyword evidence="9" id="KW-1185">Reference proteome</keyword>
<feature type="domain" description="Zn(2)-C6 fungal-type" evidence="7">
    <location>
        <begin position="35"/>
        <end position="64"/>
    </location>
</feature>
<evidence type="ECO:0000256" key="5">
    <source>
        <dbReference type="ARBA" id="ARBA00023242"/>
    </source>
</evidence>
<evidence type="ECO:0000256" key="3">
    <source>
        <dbReference type="ARBA" id="ARBA00023125"/>
    </source>
</evidence>
<keyword evidence="5" id="KW-0539">Nucleus</keyword>
<dbReference type="PANTHER" id="PTHR47256:SF1">
    <property type="entry name" value="ZN(II)2CYS6 TRANSCRIPTION FACTOR (EUROFUNG)"/>
    <property type="match status" value="1"/>
</dbReference>
<dbReference type="EMBL" id="ML742028">
    <property type="protein sequence ID" value="KAE8154583.1"/>
    <property type="molecule type" value="Genomic_DNA"/>
</dbReference>
<dbReference type="Pfam" id="PF00172">
    <property type="entry name" value="Zn_clus"/>
    <property type="match status" value="1"/>
</dbReference>
<dbReference type="PANTHER" id="PTHR47256">
    <property type="entry name" value="ZN(II)2CYS6 TRANSCRIPTION FACTOR (EUROFUNG)-RELATED"/>
    <property type="match status" value="1"/>
</dbReference>
<name>A0A5N6U7F4_ASPAV</name>
<keyword evidence="3" id="KW-0238">DNA-binding</keyword>
<evidence type="ECO:0000313" key="8">
    <source>
        <dbReference type="EMBL" id="KAE8154583.1"/>
    </source>
</evidence>
<dbReference type="CDD" id="cd12148">
    <property type="entry name" value="fungal_TF_MHR"/>
    <property type="match status" value="1"/>
</dbReference>
<dbReference type="InterPro" id="IPR007219">
    <property type="entry name" value="XnlR_reg_dom"/>
</dbReference>
<dbReference type="GO" id="GO:0003677">
    <property type="term" value="F:DNA binding"/>
    <property type="evidence" value="ECO:0007669"/>
    <property type="project" value="UniProtKB-KW"/>
</dbReference>
<feature type="compositionally biased region" description="Polar residues" evidence="6">
    <location>
        <begin position="1"/>
        <end position="11"/>
    </location>
</feature>
<dbReference type="SUPFAM" id="SSF57701">
    <property type="entry name" value="Zn2/Cys6 DNA-binding domain"/>
    <property type="match status" value="1"/>
</dbReference>
<keyword evidence="2" id="KW-0805">Transcription regulation</keyword>
<dbReference type="AlphaFoldDB" id="A0A5N6U7F4"/>
<dbReference type="Proteomes" id="UP000325780">
    <property type="component" value="Unassembled WGS sequence"/>
</dbReference>
<dbReference type="GO" id="GO:0009893">
    <property type="term" value="P:positive regulation of metabolic process"/>
    <property type="evidence" value="ECO:0007669"/>
    <property type="project" value="UniProtKB-ARBA"/>
</dbReference>
<evidence type="ECO:0000256" key="4">
    <source>
        <dbReference type="ARBA" id="ARBA00023163"/>
    </source>
</evidence>
<reference evidence="8 9" key="1">
    <citation type="submission" date="2019-04" db="EMBL/GenBank/DDBJ databases">
        <title>Friends and foes A comparative genomics study of 23 Aspergillus species from section Flavi.</title>
        <authorList>
            <consortium name="DOE Joint Genome Institute"/>
            <person name="Kjaerbolling I."/>
            <person name="Vesth T."/>
            <person name="Frisvad J.C."/>
            <person name="Nybo J.L."/>
            <person name="Theobald S."/>
            <person name="Kildgaard S."/>
            <person name="Isbrandt T."/>
            <person name="Kuo A."/>
            <person name="Sato A."/>
            <person name="Lyhne E.K."/>
            <person name="Kogle M.E."/>
            <person name="Wiebenga A."/>
            <person name="Kun R.S."/>
            <person name="Lubbers R.J."/>
            <person name="Makela M.R."/>
            <person name="Barry K."/>
            <person name="Chovatia M."/>
            <person name="Clum A."/>
            <person name="Daum C."/>
            <person name="Haridas S."/>
            <person name="He G."/>
            <person name="LaButti K."/>
            <person name="Lipzen A."/>
            <person name="Mondo S."/>
            <person name="Riley R."/>
            <person name="Salamov A."/>
            <person name="Simmons B.A."/>
            <person name="Magnuson J.K."/>
            <person name="Henrissat B."/>
            <person name="Mortensen U.H."/>
            <person name="Larsen T.O."/>
            <person name="Devries R.P."/>
            <person name="Grigoriev I.V."/>
            <person name="Machida M."/>
            <person name="Baker S.E."/>
            <person name="Andersen M.R."/>
        </authorList>
    </citation>
    <scope>NUCLEOTIDE SEQUENCE [LARGE SCALE GENOMIC DNA]</scope>
    <source>
        <strain evidence="8 9">IBT 18842</strain>
    </source>
</reference>
<keyword evidence="4" id="KW-0804">Transcription</keyword>
<organism evidence="8 9">
    <name type="scientific">Aspergillus avenaceus</name>
    <dbReference type="NCBI Taxonomy" id="36643"/>
    <lineage>
        <taxon>Eukaryota</taxon>
        <taxon>Fungi</taxon>
        <taxon>Dikarya</taxon>
        <taxon>Ascomycota</taxon>
        <taxon>Pezizomycotina</taxon>
        <taxon>Eurotiomycetes</taxon>
        <taxon>Eurotiomycetidae</taxon>
        <taxon>Eurotiales</taxon>
        <taxon>Aspergillaceae</taxon>
        <taxon>Aspergillus</taxon>
        <taxon>Aspergillus subgen. Circumdati</taxon>
    </lineage>
</organism>
<dbReference type="GO" id="GO:0000981">
    <property type="term" value="F:DNA-binding transcription factor activity, RNA polymerase II-specific"/>
    <property type="evidence" value="ECO:0007669"/>
    <property type="project" value="InterPro"/>
</dbReference>
<sequence length="641" mass="73181">MVPCSMNSLQSPRRRGSRGNINILPHSQRKHVSRACLSCQARKLKCSGTAPCRHCVVSKIDCVIDENSDGRRRTLMKRKLDVLEDSQELLAQVLDTIRDSSDIRVFALLNLIRSHAPLEEIKLYVDGQLQEARTPELTKVYEQLNHRKRSMPRIPRRVLDVKRLADQPVFRVPAEPWTTVTDDDDLVSHLISLYFTWYHPAFPWIDRDLFIREMQSGDLNSQLCTPFLVNALLTEACAYSDYVEAYADPGDSFSRGAHFYAEAKECFEKEEGRLSISTLQGLQVLSIFAIVMGKDRRAWFYQSQLASGAKELSEHALVSQDAQEQLDLNRATDFTLWGLYCISMAASMAYRKPPVVEKPRRSRPKCHHQPDSHLWYPYPSEDEGHETHLLCHLDRLSELTVIINDWCSTSFISLQKAGLEHIRTMTNTMQRRLFEWQEALPGCLTLDSEATLLPQTLCLHMYYHTTLISIFGNARTLVDEAENDGSDFRNQSRKKCLASAREISRLMRLHRSLWGIEHFPGCNIQWIALSLFVLLEGLDDADNREAFTNLSIAAKAASRRWALGKGILRAIQLTARKMAVTLPPDTDALFSDLCWESKDLERLSSQYPNFAVVNGSVSDESAELDKFLEKWDTLDVSDSPR</sequence>
<proteinExistence type="predicted"/>
<dbReference type="InterPro" id="IPR053187">
    <property type="entry name" value="Notoamide_regulator"/>
</dbReference>
<dbReference type="InterPro" id="IPR001138">
    <property type="entry name" value="Zn2Cys6_DnaBD"/>
</dbReference>
<evidence type="ECO:0000259" key="7">
    <source>
        <dbReference type="PROSITE" id="PS50048"/>
    </source>
</evidence>
<dbReference type="Gene3D" id="4.10.240.10">
    <property type="entry name" value="Zn(2)-C6 fungal-type DNA-binding domain"/>
    <property type="match status" value="1"/>
</dbReference>
<evidence type="ECO:0000313" key="9">
    <source>
        <dbReference type="Proteomes" id="UP000325780"/>
    </source>
</evidence>
<dbReference type="GO" id="GO:0008270">
    <property type="term" value="F:zinc ion binding"/>
    <property type="evidence" value="ECO:0007669"/>
    <property type="project" value="InterPro"/>
</dbReference>
<dbReference type="InterPro" id="IPR036864">
    <property type="entry name" value="Zn2-C6_fun-type_DNA-bd_sf"/>
</dbReference>
<evidence type="ECO:0000256" key="1">
    <source>
        <dbReference type="ARBA" id="ARBA00022723"/>
    </source>
</evidence>